<gene>
    <name evidence="1" type="ORF">M9H77_04878</name>
</gene>
<organism evidence="1 2">
    <name type="scientific">Catharanthus roseus</name>
    <name type="common">Madagascar periwinkle</name>
    <name type="synonym">Vinca rosea</name>
    <dbReference type="NCBI Taxonomy" id="4058"/>
    <lineage>
        <taxon>Eukaryota</taxon>
        <taxon>Viridiplantae</taxon>
        <taxon>Streptophyta</taxon>
        <taxon>Embryophyta</taxon>
        <taxon>Tracheophyta</taxon>
        <taxon>Spermatophyta</taxon>
        <taxon>Magnoliopsida</taxon>
        <taxon>eudicotyledons</taxon>
        <taxon>Gunneridae</taxon>
        <taxon>Pentapetalae</taxon>
        <taxon>asterids</taxon>
        <taxon>lamiids</taxon>
        <taxon>Gentianales</taxon>
        <taxon>Apocynaceae</taxon>
        <taxon>Rauvolfioideae</taxon>
        <taxon>Vinceae</taxon>
        <taxon>Catharanthinae</taxon>
        <taxon>Catharanthus</taxon>
    </lineage>
</organism>
<evidence type="ECO:0000313" key="1">
    <source>
        <dbReference type="EMBL" id="KAI5683650.1"/>
    </source>
</evidence>
<evidence type="ECO:0000313" key="2">
    <source>
        <dbReference type="Proteomes" id="UP001060085"/>
    </source>
</evidence>
<name>A0ACC0CFG1_CATRO</name>
<proteinExistence type="predicted"/>
<comment type="caution">
    <text evidence="1">The sequence shown here is derived from an EMBL/GenBank/DDBJ whole genome shotgun (WGS) entry which is preliminary data.</text>
</comment>
<dbReference type="Proteomes" id="UP001060085">
    <property type="component" value="Linkage Group LG01"/>
</dbReference>
<accession>A0ACC0CFG1</accession>
<protein>
    <submittedName>
        <fullName evidence="1">Uncharacterized protein</fullName>
    </submittedName>
</protein>
<keyword evidence="2" id="KW-1185">Reference proteome</keyword>
<reference evidence="2" key="1">
    <citation type="journal article" date="2023" name="Nat. Plants">
        <title>Single-cell RNA sequencing provides a high-resolution roadmap for understanding the multicellular compartmentation of specialized metabolism.</title>
        <authorList>
            <person name="Sun S."/>
            <person name="Shen X."/>
            <person name="Li Y."/>
            <person name="Li Y."/>
            <person name="Wang S."/>
            <person name="Li R."/>
            <person name="Zhang H."/>
            <person name="Shen G."/>
            <person name="Guo B."/>
            <person name="Wei J."/>
            <person name="Xu J."/>
            <person name="St-Pierre B."/>
            <person name="Chen S."/>
            <person name="Sun C."/>
        </authorList>
    </citation>
    <scope>NUCLEOTIDE SEQUENCE [LARGE SCALE GENOMIC DNA]</scope>
</reference>
<sequence length="329" mass="37329">MAGRTLLYGSTGVASSVNPVPIQNQIVPGSSSEPHNSIFMSASSSSFLGPRSMVSFEDVNGRKRTEKSFYGPFDQEDNGDEDLDEYFRQPEKKRRLTVEQVQFLEKSFEVENKLEPERKIELAKELGLQPRQIAIWFQNRRARWKTKQLEKDYDVLQASYNNLKADYDSLLKEKDKLKAEIAQITEKLLLKEKDNGNSKSSYGSDLSAETTKEPSADSVSEDEVSKISALAYKHEDHSSAKSDVLDSDSPRYTDGVQSSLLERGDSSYIFEPDQSDLSQDEEDDISKNLLRPSYVFPKIEDDCYSDPPSSSYFGFPVEDQSFGCFWPYN</sequence>
<dbReference type="EMBL" id="CM044701">
    <property type="protein sequence ID" value="KAI5683650.1"/>
    <property type="molecule type" value="Genomic_DNA"/>
</dbReference>